<feature type="transmembrane region" description="Helical" evidence="1">
    <location>
        <begin position="166"/>
        <end position="190"/>
    </location>
</feature>
<evidence type="ECO:0000313" key="3">
    <source>
        <dbReference type="Proteomes" id="UP000290189"/>
    </source>
</evidence>
<dbReference type="AlphaFoldDB" id="A0A3P3YCY1"/>
<dbReference type="GO" id="GO:0016020">
    <property type="term" value="C:membrane"/>
    <property type="evidence" value="ECO:0007669"/>
    <property type="project" value="TreeGrafter"/>
</dbReference>
<feature type="transmembrane region" description="Helical" evidence="1">
    <location>
        <begin position="210"/>
        <end position="232"/>
    </location>
</feature>
<proteinExistence type="predicted"/>
<evidence type="ECO:0000313" key="2">
    <source>
        <dbReference type="EMBL" id="SPQ98031.1"/>
    </source>
</evidence>
<feature type="transmembrane region" description="Helical" evidence="1">
    <location>
        <begin position="121"/>
        <end position="145"/>
    </location>
</feature>
<accession>A0A3P3YCY1</accession>
<protein>
    <submittedName>
        <fullName evidence="2">Uncharacterized protein</fullName>
    </submittedName>
</protein>
<keyword evidence="1" id="KW-0812">Transmembrane</keyword>
<name>A0A3P3YCY1_PLABS</name>
<evidence type="ECO:0000256" key="1">
    <source>
        <dbReference type="SAM" id="Phobius"/>
    </source>
</evidence>
<feature type="transmembrane region" description="Helical" evidence="1">
    <location>
        <begin position="279"/>
        <end position="300"/>
    </location>
</feature>
<geneLocation type="mitochondrion" evidence="2"/>
<dbReference type="EMBL" id="OVEO01000008">
    <property type="protein sequence ID" value="SPQ98031.1"/>
    <property type="molecule type" value="Genomic_DNA"/>
</dbReference>
<dbReference type="Proteomes" id="UP000290189">
    <property type="component" value="Unassembled WGS sequence"/>
</dbReference>
<feature type="transmembrane region" description="Helical" evidence="1">
    <location>
        <begin position="239"/>
        <end position="259"/>
    </location>
</feature>
<gene>
    <name evidence="2" type="ORF">PLBR_LOCUS5246</name>
</gene>
<keyword evidence="1" id="KW-1133">Transmembrane helix</keyword>
<dbReference type="PANTHER" id="PTHR12242">
    <property type="entry name" value="OS02G0130600 PROTEIN-RELATED"/>
    <property type="match status" value="1"/>
</dbReference>
<feature type="transmembrane region" description="Helical" evidence="1">
    <location>
        <begin position="79"/>
        <end position="101"/>
    </location>
</feature>
<organism evidence="2 3">
    <name type="scientific">Plasmodiophora brassicae</name>
    <name type="common">Clubroot disease agent</name>
    <dbReference type="NCBI Taxonomy" id="37360"/>
    <lineage>
        <taxon>Eukaryota</taxon>
        <taxon>Sar</taxon>
        <taxon>Rhizaria</taxon>
        <taxon>Endomyxa</taxon>
        <taxon>Phytomyxea</taxon>
        <taxon>Plasmodiophorida</taxon>
        <taxon>Plasmodiophoridae</taxon>
        <taxon>Plasmodiophora</taxon>
    </lineage>
</organism>
<sequence length="352" mass="40279">METKFVQQRVEDGACVVVQVAGAVEKAPTTSWRKVVCFGTGTRGRARGFVRWAGKRLRFHEIKAADLVTSYYMADRPLFWYRLTMLLYITWATGMQMYHFFTATTKKGWSLMSPLDYYMYLTHWCFSFVWLYYLLSTVASGYRLASNLARNVDSDWADPATVVQSIHATLTYSAFIVSLLLSQLVTIAFWAGVLMKFSKGQAHDFGGDHGFFICVNVHGLQSVVILVDFFLLDRIRLQWVHGALVYGLIALYLPVNYFYTVVRQQRVYDDVFWLEMKKTLGSFGGVMLTLTLVYFVFVAISKTRERYNEVAIYVKSTDDVIGDDDDDSQSSAGTRVANHDQRCLGRRRAFSV</sequence>
<keyword evidence="2" id="KW-0496">Mitochondrion</keyword>
<reference evidence="2 3" key="1">
    <citation type="submission" date="2018-03" db="EMBL/GenBank/DDBJ databases">
        <authorList>
            <person name="Fogelqvist J."/>
        </authorList>
    </citation>
    <scope>NUCLEOTIDE SEQUENCE [LARGE SCALE GENOMIC DNA]</scope>
</reference>
<keyword evidence="1" id="KW-0472">Membrane</keyword>